<proteinExistence type="predicted"/>
<evidence type="ECO:0000313" key="2">
    <source>
        <dbReference type="Proteomes" id="UP000030645"/>
    </source>
</evidence>
<evidence type="ECO:0008006" key="3">
    <source>
        <dbReference type="Google" id="ProtNLM"/>
    </source>
</evidence>
<reference evidence="2" key="1">
    <citation type="submission" date="2013-01" db="EMBL/GenBank/DDBJ databases">
        <title>Draft Genome Sequence of a Mulberry Tree, Morus notabilis C.K. Schneid.</title>
        <authorList>
            <person name="He N."/>
            <person name="Zhao S."/>
        </authorList>
    </citation>
    <scope>NUCLEOTIDE SEQUENCE</scope>
</reference>
<accession>W9RGI6</accession>
<protein>
    <recommendedName>
        <fullName evidence="3">Retrotransposon gag domain-containing protein</fullName>
    </recommendedName>
</protein>
<evidence type="ECO:0000313" key="1">
    <source>
        <dbReference type="EMBL" id="EXB54463.1"/>
    </source>
</evidence>
<dbReference type="Proteomes" id="UP000030645">
    <property type="component" value="Unassembled WGS sequence"/>
</dbReference>
<name>W9RGI6_9ROSA</name>
<keyword evidence="2" id="KW-1185">Reference proteome</keyword>
<gene>
    <name evidence="1" type="ORF">L484_019022</name>
</gene>
<dbReference type="EMBL" id="KE344182">
    <property type="protein sequence ID" value="EXB54463.1"/>
    <property type="molecule type" value="Genomic_DNA"/>
</dbReference>
<dbReference type="AlphaFoldDB" id="W9RGI6"/>
<organism evidence="1 2">
    <name type="scientific">Morus notabilis</name>
    <dbReference type="NCBI Taxonomy" id="981085"/>
    <lineage>
        <taxon>Eukaryota</taxon>
        <taxon>Viridiplantae</taxon>
        <taxon>Streptophyta</taxon>
        <taxon>Embryophyta</taxon>
        <taxon>Tracheophyta</taxon>
        <taxon>Spermatophyta</taxon>
        <taxon>Magnoliopsida</taxon>
        <taxon>eudicotyledons</taxon>
        <taxon>Gunneridae</taxon>
        <taxon>Pentapetalae</taxon>
        <taxon>rosids</taxon>
        <taxon>fabids</taxon>
        <taxon>Rosales</taxon>
        <taxon>Moraceae</taxon>
        <taxon>Moreae</taxon>
        <taxon>Morus</taxon>
    </lineage>
</organism>
<sequence length="94" mass="11099">MADLEKLEVSVDCFGGEALAWFQWEDGRRSIQCWTELKTLLFERFWPSQEETRRDLELRDLVVEIENADEIVAEIRHFDENEARSGNSYRCITG</sequence>